<keyword evidence="3" id="KW-1185">Reference proteome</keyword>
<feature type="transmembrane region" description="Helical" evidence="1">
    <location>
        <begin position="32"/>
        <end position="49"/>
    </location>
</feature>
<dbReference type="OrthoDB" id="9905607at2759"/>
<dbReference type="Proteomes" id="UP000812440">
    <property type="component" value="Chromosome 9"/>
</dbReference>
<evidence type="ECO:0000313" key="2">
    <source>
        <dbReference type="EMBL" id="KAG8432765.1"/>
    </source>
</evidence>
<keyword evidence="1" id="KW-0812">Transmembrane</keyword>
<dbReference type="AlphaFoldDB" id="A0A8T2IIL0"/>
<dbReference type="Pfam" id="PF17718">
    <property type="entry name" value="DUF5563"/>
    <property type="match status" value="2"/>
</dbReference>
<dbReference type="InterPro" id="IPR038776">
    <property type="entry name" value="C2orf80"/>
</dbReference>
<reference evidence="2" key="1">
    <citation type="thesis" date="2020" institute="ProQuest LLC" country="789 East Eisenhower Parkway, Ann Arbor, MI, USA">
        <title>Comparative Genomics and Chromosome Evolution.</title>
        <authorList>
            <person name="Mudd A.B."/>
        </authorList>
    </citation>
    <scope>NUCLEOTIDE SEQUENCE</scope>
    <source>
        <strain evidence="2">Female2</strain>
        <tissue evidence="2">Blood</tissue>
    </source>
</reference>
<keyword evidence="1" id="KW-1133">Transmembrane helix</keyword>
<comment type="caution">
    <text evidence="2">The sequence shown here is derived from an EMBL/GenBank/DDBJ whole genome shotgun (WGS) entry which is preliminary data.</text>
</comment>
<keyword evidence="1" id="KW-0472">Membrane</keyword>
<proteinExistence type="predicted"/>
<sequence>MEHGRGEYVSTTLREKDFDPKGKKESTFLDDMVNLIMIIVIILLKLPLYQHAYPNRMEREAMILSSYAGILMHSLPVEDVFDLYGKKQSKIQQKSTAKV</sequence>
<evidence type="ECO:0000256" key="1">
    <source>
        <dbReference type="SAM" id="Phobius"/>
    </source>
</evidence>
<dbReference type="PANTHER" id="PTHR36296">
    <property type="entry name" value="GAMMA-CRYSTALLIN A"/>
    <property type="match status" value="1"/>
</dbReference>
<gene>
    <name evidence="2" type="ORF">GDO86_017128</name>
</gene>
<dbReference type="EMBL" id="JAACNH010000009">
    <property type="protein sequence ID" value="KAG8432765.1"/>
    <property type="molecule type" value="Genomic_DNA"/>
</dbReference>
<protein>
    <submittedName>
        <fullName evidence="2">Uncharacterized protein</fullName>
    </submittedName>
</protein>
<name>A0A8T2IIL0_9PIPI</name>
<accession>A0A8T2IIL0</accession>
<organism evidence="2 3">
    <name type="scientific">Hymenochirus boettgeri</name>
    <name type="common">Congo dwarf clawed frog</name>
    <dbReference type="NCBI Taxonomy" id="247094"/>
    <lineage>
        <taxon>Eukaryota</taxon>
        <taxon>Metazoa</taxon>
        <taxon>Chordata</taxon>
        <taxon>Craniata</taxon>
        <taxon>Vertebrata</taxon>
        <taxon>Euteleostomi</taxon>
        <taxon>Amphibia</taxon>
        <taxon>Batrachia</taxon>
        <taxon>Anura</taxon>
        <taxon>Pipoidea</taxon>
        <taxon>Pipidae</taxon>
        <taxon>Pipinae</taxon>
        <taxon>Hymenochirus</taxon>
    </lineage>
</organism>
<evidence type="ECO:0000313" key="3">
    <source>
        <dbReference type="Proteomes" id="UP000812440"/>
    </source>
</evidence>
<dbReference type="PANTHER" id="PTHR36296:SF1">
    <property type="entry name" value="CHROMOSOME 2 OPEN READING FRAME 80"/>
    <property type="match status" value="1"/>
</dbReference>